<feature type="transmembrane region" description="Helical" evidence="1">
    <location>
        <begin position="64"/>
        <end position="88"/>
    </location>
</feature>
<protein>
    <submittedName>
        <fullName evidence="2">Uncharacterized protein</fullName>
    </submittedName>
</protein>
<accession>A0A7R7DN96</accession>
<keyword evidence="1" id="KW-0472">Membrane</keyword>
<evidence type="ECO:0000256" key="1">
    <source>
        <dbReference type="SAM" id="Phobius"/>
    </source>
</evidence>
<gene>
    <name evidence="2" type="ORF">Athai_20680</name>
</gene>
<keyword evidence="1" id="KW-1133">Transmembrane helix</keyword>
<feature type="transmembrane region" description="Helical" evidence="1">
    <location>
        <begin position="94"/>
        <end position="123"/>
    </location>
</feature>
<dbReference type="Proteomes" id="UP000611640">
    <property type="component" value="Chromosome"/>
</dbReference>
<dbReference type="AlphaFoldDB" id="A0A7R7DN96"/>
<dbReference type="EMBL" id="AP023355">
    <property type="protein sequence ID" value="BCJ34565.1"/>
    <property type="molecule type" value="Genomic_DNA"/>
</dbReference>
<evidence type="ECO:0000313" key="2">
    <source>
        <dbReference type="EMBL" id="BCJ34565.1"/>
    </source>
</evidence>
<proteinExistence type="predicted"/>
<keyword evidence="3" id="KW-1185">Reference proteome</keyword>
<organism evidence="2 3">
    <name type="scientific">Actinocatenispora thailandica</name>
    <dbReference type="NCBI Taxonomy" id="227318"/>
    <lineage>
        <taxon>Bacteria</taxon>
        <taxon>Bacillati</taxon>
        <taxon>Actinomycetota</taxon>
        <taxon>Actinomycetes</taxon>
        <taxon>Micromonosporales</taxon>
        <taxon>Micromonosporaceae</taxon>
        <taxon>Actinocatenispora</taxon>
    </lineage>
</organism>
<name>A0A7R7DN96_9ACTN</name>
<reference evidence="2 3" key="1">
    <citation type="submission" date="2020-08" db="EMBL/GenBank/DDBJ databases">
        <title>Whole genome shotgun sequence of Actinocatenispora thailandica NBRC 105041.</title>
        <authorList>
            <person name="Komaki H."/>
            <person name="Tamura T."/>
        </authorList>
    </citation>
    <scope>NUCLEOTIDE SEQUENCE [LARGE SCALE GENOMIC DNA]</scope>
    <source>
        <strain evidence="2 3">NBRC 105041</strain>
    </source>
</reference>
<dbReference type="KEGG" id="atl:Athai_20680"/>
<keyword evidence="1" id="KW-0812">Transmembrane</keyword>
<evidence type="ECO:0000313" key="3">
    <source>
        <dbReference type="Proteomes" id="UP000611640"/>
    </source>
</evidence>
<sequence length="228" mass="24261">MWFDFPGFGLVPTVLRGTQKWMSAPVHPADGQLFQPGEEILWWLRPTGAGSRGGYLIRRFSRAVAAFAIAGVATVLTFGVVLPLLSAVRPDVTAWLLPLLAGAALVVAGGVLLLAVGVLALLVPEPACPPPPRVVSDLLYVITDRRVLVVRASRGSGREYRPDDLAPSGQLPPVYRIDEVEPGVGNILVGAQSPGGWIPRMSLWSVPEPAKVVARLQEWAGGTVQPAD</sequence>